<reference evidence="2 3" key="1">
    <citation type="submission" date="2020-04" db="EMBL/GenBank/DDBJ databases">
        <title>Novel Paenibacillus strain UniB2 isolated from commercial digestive syrup.</title>
        <authorList>
            <person name="Thorat V."/>
            <person name="Kirdat K."/>
            <person name="Tiwarekar B."/>
            <person name="Yadav A."/>
        </authorList>
    </citation>
    <scope>NUCLEOTIDE SEQUENCE [LARGE SCALE GENOMIC DNA]</scope>
    <source>
        <strain evidence="2 3">UniB2</strain>
    </source>
</reference>
<gene>
    <name evidence="2" type="ORF">HGI30_11810</name>
</gene>
<evidence type="ECO:0000313" key="2">
    <source>
        <dbReference type="EMBL" id="QJC52174.1"/>
    </source>
</evidence>
<dbReference type="AlphaFoldDB" id="A0A6H2GXL9"/>
<feature type="transmembrane region" description="Helical" evidence="1">
    <location>
        <begin position="6"/>
        <end position="25"/>
    </location>
</feature>
<dbReference type="KEGG" id="palr:HGI30_11810"/>
<feature type="transmembrane region" description="Helical" evidence="1">
    <location>
        <begin position="429"/>
        <end position="451"/>
    </location>
</feature>
<name>A0A6H2GXL9_9BACL</name>
<feature type="transmembrane region" description="Helical" evidence="1">
    <location>
        <begin position="317"/>
        <end position="341"/>
    </location>
</feature>
<organism evidence="2 3">
    <name type="scientific">Paenibacillus albicereus</name>
    <dbReference type="NCBI Taxonomy" id="2726185"/>
    <lineage>
        <taxon>Bacteria</taxon>
        <taxon>Bacillati</taxon>
        <taxon>Bacillota</taxon>
        <taxon>Bacilli</taxon>
        <taxon>Bacillales</taxon>
        <taxon>Paenibacillaceae</taxon>
        <taxon>Paenibacillus</taxon>
    </lineage>
</organism>
<feature type="transmembrane region" description="Helical" evidence="1">
    <location>
        <begin position="369"/>
        <end position="391"/>
    </location>
</feature>
<protein>
    <submittedName>
        <fullName evidence="2">Uncharacterized protein</fullName>
    </submittedName>
</protein>
<evidence type="ECO:0000256" key="1">
    <source>
        <dbReference type="SAM" id="Phobius"/>
    </source>
</evidence>
<dbReference type="RefSeq" id="WP_168907749.1">
    <property type="nucleotide sequence ID" value="NZ_CP051428.1"/>
</dbReference>
<dbReference type="EMBL" id="CP051428">
    <property type="protein sequence ID" value="QJC52174.1"/>
    <property type="molecule type" value="Genomic_DNA"/>
</dbReference>
<feature type="transmembrane region" description="Helical" evidence="1">
    <location>
        <begin position="104"/>
        <end position="121"/>
    </location>
</feature>
<keyword evidence="1" id="KW-0472">Membrane</keyword>
<keyword evidence="1" id="KW-1133">Transmembrane helix</keyword>
<evidence type="ECO:0000313" key="3">
    <source>
        <dbReference type="Proteomes" id="UP000502136"/>
    </source>
</evidence>
<feature type="transmembrane region" description="Helical" evidence="1">
    <location>
        <begin position="260"/>
        <end position="277"/>
    </location>
</feature>
<keyword evidence="3" id="KW-1185">Reference proteome</keyword>
<feature type="transmembrane region" description="Helical" evidence="1">
    <location>
        <begin position="66"/>
        <end position="84"/>
    </location>
</feature>
<feature type="transmembrane region" description="Helical" evidence="1">
    <location>
        <begin position="283"/>
        <end position="305"/>
    </location>
</feature>
<proteinExistence type="predicted"/>
<feature type="transmembrane region" description="Helical" evidence="1">
    <location>
        <begin position="32"/>
        <end position="60"/>
    </location>
</feature>
<feature type="transmembrane region" description="Helical" evidence="1">
    <location>
        <begin position="398"/>
        <end position="417"/>
    </location>
</feature>
<feature type="transmembrane region" description="Helical" evidence="1">
    <location>
        <begin position="463"/>
        <end position="480"/>
    </location>
</feature>
<keyword evidence="1" id="KW-0812">Transmembrane</keyword>
<dbReference type="Proteomes" id="UP000502136">
    <property type="component" value="Chromosome"/>
</dbReference>
<accession>A0A6H2GXL9</accession>
<sequence>MDVTAGSIHWLYLFFVGAIIVLLTLRRDTTIACLLGIGAIGWIASGTASGAVGGLFNSLIYAIKELSSTILIISIIVAMSRLLVATGINEIMVSPFARLLRTPAMAYCGIGLIMMTVSFFFWPSPAVALIGAVLLPVALRVGLPALGAAMAMNLFGHGIALSGDYVIQGAPKLTADAAGIGVAQVMEASVPLVIVMGVATTVAAFWLMQRDRKTGAWRDGLVQPGAGSLFGAPEEGGADARPEEAGDNAGKALPLAAKRAAAIAIPLLFALDVYLLFRLDLQGGDATALIGGTAALIVAALSLLAHRGRGLERSTTYLVEGFTFGFKVFGPVIPIAAFFYLGDSALPALFGDSALPAGSHGIVNDLGALLAHSVPVSGAVAAATLAAVGAITGLDGSGFSGISLAGSVASLFGTALGHGTDVLTALGQIAAIWVGGGTLIPWALIPAAAICGVSPFELARRNLKPVAFGLVVTTIVAIFLL</sequence>
<feature type="transmembrane region" description="Helical" evidence="1">
    <location>
        <begin position="188"/>
        <end position="208"/>
    </location>
</feature>
<feature type="transmembrane region" description="Helical" evidence="1">
    <location>
        <begin position="127"/>
        <end position="143"/>
    </location>
</feature>